<dbReference type="AlphaFoldDB" id="A0ABD2QKM2"/>
<keyword evidence="3" id="KW-1185">Reference proteome</keyword>
<dbReference type="Proteomes" id="UP001626550">
    <property type="component" value="Unassembled WGS sequence"/>
</dbReference>
<dbReference type="Pfam" id="PF00622">
    <property type="entry name" value="SPRY"/>
    <property type="match status" value="1"/>
</dbReference>
<dbReference type="Gene3D" id="2.60.120.920">
    <property type="match status" value="1"/>
</dbReference>
<evidence type="ECO:0000313" key="2">
    <source>
        <dbReference type="EMBL" id="KAL3320093.1"/>
    </source>
</evidence>
<organism evidence="2 3">
    <name type="scientific">Cichlidogyrus casuarinus</name>
    <dbReference type="NCBI Taxonomy" id="1844966"/>
    <lineage>
        <taxon>Eukaryota</taxon>
        <taxon>Metazoa</taxon>
        <taxon>Spiralia</taxon>
        <taxon>Lophotrochozoa</taxon>
        <taxon>Platyhelminthes</taxon>
        <taxon>Monogenea</taxon>
        <taxon>Monopisthocotylea</taxon>
        <taxon>Dactylogyridea</taxon>
        <taxon>Ancyrocephalidae</taxon>
        <taxon>Cichlidogyrus</taxon>
    </lineage>
</organism>
<dbReference type="SUPFAM" id="SSF49899">
    <property type="entry name" value="Concanavalin A-like lectins/glucanases"/>
    <property type="match status" value="1"/>
</dbReference>
<dbReference type="SMART" id="SM00449">
    <property type="entry name" value="SPRY"/>
    <property type="match status" value="1"/>
</dbReference>
<reference evidence="2 3" key="1">
    <citation type="submission" date="2024-11" db="EMBL/GenBank/DDBJ databases">
        <title>Adaptive evolution of stress response genes in parasites aligns with host niche diversity.</title>
        <authorList>
            <person name="Hahn C."/>
            <person name="Resl P."/>
        </authorList>
    </citation>
    <scope>NUCLEOTIDE SEQUENCE [LARGE SCALE GENOMIC DNA]</scope>
    <source>
        <strain evidence="2">EGGRZ-B1_66</strain>
        <tissue evidence="2">Body</tissue>
    </source>
</reference>
<evidence type="ECO:0000259" key="1">
    <source>
        <dbReference type="PROSITE" id="PS50188"/>
    </source>
</evidence>
<dbReference type="InterPro" id="IPR001870">
    <property type="entry name" value="B30.2/SPRY"/>
</dbReference>
<dbReference type="InterPro" id="IPR043136">
    <property type="entry name" value="B30.2/SPRY_sf"/>
</dbReference>
<accession>A0ABD2QKM2</accession>
<protein>
    <recommendedName>
        <fullName evidence="1">B30.2/SPRY domain-containing protein</fullName>
    </recommendedName>
</protein>
<dbReference type="EMBL" id="JBJKFK010000077">
    <property type="protein sequence ID" value="KAL3320093.1"/>
    <property type="molecule type" value="Genomic_DNA"/>
</dbReference>
<dbReference type="InterPro" id="IPR003877">
    <property type="entry name" value="SPRY_dom"/>
</dbReference>
<evidence type="ECO:0000313" key="3">
    <source>
        <dbReference type="Proteomes" id="UP001626550"/>
    </source>
</evidence>
<dbReference type="PROSITE" id="PS50188">
    <property type="entry name" value="B302_SPRY"/>
    <property type="match status" value="1"/>
</dbReference>
<dbReference type="InterPro" id="IPR013320">
    <property type="entry name" value="ConA-like_dom_sf"/>
</dbReference>
<proteinExistence type="predicted"/>
<name>A0ABD2QKM2_9PLAT</name>
<feature type="domain" description="B30.2/SPRY" evidence="1">
    <location>
        <begin position="1"/>
        <end position="214"/>
    </location>
</feature>
<comment type="caution">
    <text evidence="2">The sequence shown here is derived from an EMBL/GenBank/DDBJ whole genome shotgun (WGS) entry which is preliminary data.</text>
</comment>
<gene>
    <name evidence="2" type="ORF">Ciccas_001230</name>
</gene>
<sequence length="464" mass="52283">MCMFTFQTVRANRAVMLDSYTGGRLYFEVQLLEFSSLDAQWTFGWSLDKLDTQKKQNRNFTRIADIGSDAWSFGLRGRLGSTECFWVQSSRLHSIGHQEEAWKIGDYVGCLLDLDAHRANWTRNGVSMGPTLPLFTIDHNMNNVHEEPDPIESSESEGPWTRQVGVFVPTGVLIPNEEFEYLMEDSEAGSNYLLYPTVSLQDCTARLNFGNTERPPKYVPEGLWLPLSELSTNLLYSSSLDDIHGQVQKQAHSKTCLNSQGIPVVVVRSTKITHTFDKEPKLVYEFLPNFCQDSMFRGGEKCGKQLCDPDSVKKNLAKIPIIPMRSLTLPVMDECINTECQNGIHFWHNPSVRIVKGNWNTLPRVATHSLLINYDAQAGLTHIKYLRKAPEISLLKQVPTKICLEEETADVSEYVVIPKASLVDATDSSDIEPLSTETDFVSAMVASPETNSSIVPWHIIKTEQ</sequence>